<sequence>MMRPTEEFTAGILPGLDLYRFRSSGRPAVEDPRAARMTAAVERGFYEAVPTGAALDQVLDLDAQDRRTYVGVYEAGVAPEDAEPVGTFASFSKHLQTGAGREVEGFLISDVTVRSTHRRRGILRAMMRAELDRAASAGFPVAALSASEATIYRRFGFGVATTRRTVEVDSGGEAALAGPVSGSMRLIDPKDLRDLGPVLYDRAHRQSPGAVGRTAAYSVIETDTWMSKNDGKGTGVIAAVHYDDGGTPRGYVTYTFTGWDQKIPAVKIGVLVASTAASYRAIWDYLLHLDLIRKVEWGFASDDRLIENLLVDPRRVKTTGHADQLWLRILDVPACLTGRPYHRDGELVLEVTDPLGYAAGVWRLTVEGGAADVVRAAVRVGDAETEPQTVTADLTLEVADLSSVYLGGVSAEVLRQAGRITEHRAGSAAELTALLAQDRPVFCMTGF</sequence>
<feature type="binding site" evidence="4">
    <location>
        <begin position="111"/>
        <end position="113"/>
    </location>
    <ligand>
        <name>acetyl-CoA</name>
        <dbReference type="ChEBI" id="CHEBI:57288"/>
    </ligand>
</feature>
<dbReference type="PANTHER" id="PTHR37817:SF1">
    <property type="entry name" value="N-ACETYLTRANSFERASE EIS"/>
    <property type="match status" value="1"/>
</dbReference>
<name>A0ABV8Y0G8_9MICC</name>
<evidence type="ECO:0000256" key="3">
    <source>
        <dbReference type="ARBA" id="ARBA00023315"/>
    </source>
</evidence>
<organism evidence="6 7">
    <name type="scientific">Citricoccus alkalitolerans</name>
    <dbReference type="NCBI Taxonomy" id="246603"/>
    <lineage>
        <taxon>Bacteria</taxon>
        <taxon>Bacillati</taxon>
        <taxon>Actinomycetota</taxon>
        <taxon>Actinomycetes</taxon>
        <taxon>Micrococcales</taxon>
        <taxon>Micrococcaceae</taxon>
        <taxon>Citricoccus</taxon>
    </lineage>
</organism>
<dbReference type="Gene3D" id="3.30.1050.10">
    <property type="entry name" value="SCP2 sterol-binding domain"/>
    <property type="match status" value="1"/>
</dbReference>
<evidence type="ECO:0000259" key="5">
    <source>
        <dbReference type="PROSITE" id="PS51186"/>
    </source>
</evidence>
<dbReference type="InterPro" id="IPR016181">
    <property type="entry name" value="Acyl_CoA_acyltransferase"/>
</dbReference>
<dbReference type="InterPro" id="IPR036527">
    <property type="entry name" value="SCP2_sterol-bd_dom_sf"/>
</dbReference>
<comment type="similarity">
    <text evidence="1 4">Belongs to the acetyltransferase Eis family.</text>
</comment>
<comment type="subunit">
    <text evidence="4">Homohexamer; trimer of dimers.</text>
</comment>
<evidence type="ECO:0000313" key="6">
    <source>
        <dbReference type="EMBL" id="MFC4430182.1"/>
    </source>
</evidence>
<dbReference type="CDD" id="cd04301">
    <property type="entry name" value="NAT_SF"/>
    <property type="match status" value="1"/>
</dbReference>
<reference evidence="7" key="1">
    <citation type="journal article" date="2019" name="Int. J. Syst. Evol. Microbiol.">
        <title>The Global Catalogue of Microorganisms (GCM) 10K type strain sequencing project: providing services to taxonomists for standard genome sequencing and annotation.</title>
        <authorList>
            <consortium name="The Broad Institute Genomics Platform"/>
            <consortium name="The Broad Institute Genome Sequencing Center for Infectious Disease"/>
            <person name="Wu L."/>
            <person name="Ma J."/>
        </authorList>
    </citation>
    <scope>NUCLEOTIDE SEQUENCE [LARGE SCALE GENOMIC DNA]</scope>
    <source>
        <strain evidence="7">CGMCC 1.12125</strain>
    </source>
</reference>
<feature type="active site" description="Proton acceptor; via carboxylate" evidence="4">
    <location>
        <position position="447"/>
    </location>
</feature>
<evidence type="ECO:0000256" key="2">
    <source>
        <dbReference type="ARBA" id="ARBA00022679"/>
    </source>
</evidence>
<dbReference type="EC" id="2.3.1.-" evidence="6"/>
<evidence type="ECO:0000256" key="1">
    <source>
        <dbReference type="ARBA" id="ARBA00009213"/>
    </source>
</evidence>
<dbReference type="PANTHER" id="PTHR37817">
    <property type="entry name" value="N-ACETYLTRANSFERASE EIS"/>
    <property type="match status" value="1"/>
</dbReference>
<dbReference type="InterPro" id="IPR025559">
    <property type="entry name" value="Eis_dom"/>
</dbReference>
<accession>A0ABV8Y0G8</accession>
<dbReference type="HAMAP" id="MF_01812">
    <property type="entry name" value="Eis"/>
    <property type="match status" value="1"/>
</dbReference>
<comment type="caution">
    <text evidence="6">The sequence shown here is derived from an EMBL/GenBank/DDBJ whole genome shotgun (WGS) entry which is preliminary data.</text>
</comment>
<keyword evidence="7" id="KW-1185">Reference proteome</keyword>
<dbReference type="RefSeq" id="WP_344226931.1">
    <property type="nucleotide sequence ID" value="NZ_BAAALH010000001.1"/>
</dbReference>
<dbReference type="InterPro" id="IPR022902">
    <property type="entry name" value="NAcTrfase_Eis"/>
</dbReference>
<evidence type="ECO:0000313" key="7">
    <source>
        <dbReference type="Proteomes" id="UP001595965"/>
    </source>
</evidence>
<evidence type="ECO:0000256" key="4">
    <source>
        <dbReference type="HAMAP-Rule" id="MF_01812"/>
    </source>
</evidence>
<keyword evidence="2 4" id="KW-0808">Transferase</keyword>
<feature type="binding site" evidence="4">
    <location>
        <begin position="119"/>
        <end position="124"/>
    </location>
    <ligand>
        <name>acetyl-CoA</name>
        <dbReference type="ChEBI" id="CHEBI:57288"/>
    </ligand>
</feature>
<dbReference type="InterPro" id="IPR041380">
    <property type="entry name" value="Acetyltransf_17"/>
</dbReference>
<feature type="domain" description="N-acetyltransferase" evidence="5">
    <location>
        <begin position="23"/>
        <end position="179"/>
    </location>
</feature>
<dbReference type="GO" id="GO:0016746">
    <property type="term" value="F:acyltransferase activity"/>
    <property type="evidence" value="ECO:0007669"/>
    <property type="project" value="UniProtKB-KW"/>
</dbReference>
<dbReference type="InterPro" id="IPR000182">
    <property type="entry name" value="GNAT_dom"/>
</dbReference>
<feature type="active site" description="Proton donor" evidence="4">
    <location>
        <position position="152"/>
    </location>
</feature>
<feature type="binding site" evidence="4">
    <location>
        <begin position="147"/>
        <end position="148"/>
    </location>
    <ligand>
        <name>acetyl-CoA</name>
        <dbReference type="ChEBI" id="CHEBI:57288"/>
    </ligand>
</feature>
<dbReference type="SUPFAM" id="SSF55718">
    <property type="entry name" value="SCP-like"/>
    <property type="match status" value="1"/>
</dbReference>
<gene>
    <name evidence="6" type="ORF">ACFO0K_10850</name>
</gene>
<keyword evidence="3 4" id="KW-0012">Acyltransferase</keyword>
<dbReference type="InterPro" id="IPR051554">
    <property type="entry name" value="Acetyltransferase_Eis"/>
</dbReference>
<dbReference type="SUPFAM" id="SSF55729">
    <property type="entry name" value="Acyl-CoA N-acyltransferases (Nat)"/>
    <property type="match status" value="1"/>
</dbReference>
<proteinExistence type="inferred from homology"/>
<dbReference type="EMBL" id="JBHSEN010000002">
    <property type="protein sequence ID" value="MFC4430182.1"/>
    <property type="molecule type" value="Genomic_DNA"/>
</dbReference>
<dbReference type="Gene3D" id="3.40.630.30">
    <property type="match status" value="2"/>
</dbReference>
<protein>
    <submittedName>
        <fullName evidence="6">GNAT family N-acetyltransferase</fullName>
        <ecNumber evidence="6">2.3.1.-</ecNumber>
    </submittedName>
</protein>
<dbReference type="Proteomes" id="UP001595965">
    <property type="component" value="Unassembled WGS sequence"/>
</dbReference>
<dbReference type="PROSITE" id="PS51186">
    <property type="entry name" value="GNAT"/>
    <property type="match status" value="1"/>
</dbReference>
<dbReference type="Pfam" id="PF13530">
    <property type="entry name" value="SCP2_2"/>
    <property type="match status" value="1"/>
</dbReference>
<dbReference type="Pfam" id="PF17668">
    <property type="entry name" value="Acetyltransf_17"/>
    <property type="match status" value="1"/>
</dbReference>
<dbReference type="Pfam" id="PF13527">
    <property type="entry name" value="Acetyltransf_9"/>
    <property type="match status" value="1"/>
</dbReference>